<feature type="transmembrane region" description="Helical" evidence="1">
    <location>
        <begin position="364"/>
        <end position="380"/>
    </location>
</feature>
<dbReference type="Proteomes" id="UP000321353">
    <property type="component" value="Chromosome"/>
</dbReference>
<evidence type="ECO:0000313" key="2">
    <source>
        <dbReference type="EMBL" id="QEF97462.1"/>
    </source>
</evidence>
<reference evidence="2 3" key="1">
    <citation type="submission" date="2019-02" db="EMBL/GenBank/DDBJ databases">
        <title>Planctomycetal bacteria perform biofilm scaping via a novel small molecule.</title>
        <authorList>
            <person name="Jeske O."/>
            <person name="Boedeker C."/>
            <person name="Wiegand S."/>
            <person name="Breitling P."/>
            <person name="Kallscheuer N."/>
            <person name="Jogler M."/>
            <person name="Rohde M."/>
            <person name="Petersen J."/>
            <person name="Medema M.H."/>
            <person name="Surup F."/>
            <person name="Jogler C."/>
        </authorList>
    </citation>
    <scope>NUCLEOTIDE SEQUENCE [LARGE SCALE GENOMIC DNA]</scope>
    <source>
        <strain evidence="2 3">Mal15</strain>
    </source>
</reference>
<feature type="transmembrane region" description="Helical" evidence="1">
    <location>
        <begin position="250"/>
        <end position="272"/>
    </location>
</feature>
<dbReference type="AlphaFoldDB" id="A0A5B9M8I0"/>
<keyword evidence="3" id="KW-1185">Reference proteome</keyword>
<keyword evidence="1" id="KW-1133">Transmembrane helix</keyword>
<sequence length="387" mass="42611">MGQSNHLIAVLARSIAVLSIAVLSIAVLSIAALGQTSPTTHAAEPPHAETITVRNASLQLGQTNPQFLAPSSLVFALDVDRNGILTEDEIAGASLALAKLDTNLDGRVTTDEWRVEERDLWSQRRWNRNRDTDSPAPTLITADQFVEQVMPLDVDRDGEIGSAELTSFLRPLLPFVDQDGSGGIDRDEATTLYHSLKGMQNRQQLFAASYSRGAVEPALIEQTISLLGEQQSVEMEVQSHIDGRENTQAMLYWFTVGAMFLSILGFGHLLNCPPKKQTGWRDVCDDHSAGRHVVASVVFIAGLSVIDLVWTILASGSDHFIELNPVGSELLGDYSIAIFKLLTLALTVTLFLRLRHFRGAQIGSWWMCLVCTLVTWRWLVSESMFID</sequence>
<dbReference type="SUPFAM" id="SSF47473">
    <property type="entry name" value="EF-hand"/>
    <property type="match status" value="1"/>
</dbReference>
<keyword evidence="1" id="KW-0812">Transmembrane</keyword>
<keyword evidence="1" id="KW-0472">Membrane</keyword>
<name>A0A5B9M8I0_9BACT</name>
<dbReference type="InterPro" id="IPR018247">
    <property type="entry name" value="EF_Hand_1_Ca_BS"/>
</dbReference>
<evidence type="ECO:0000313" key="3">
    <source>
        <dbReference type="Proteomes" id="UP000321353"/>
    </source>
</evidence>
<dbReference type="EMBL" id="CP036264">
    <property type="protein sequence ID" value="QEF97462.1"/>
    <property type="molecule type" value="Genomic_DNA"/>
</dbReference>
<accession>A0A5B9M8I0</accession>
<dbReference type="PROSITE" id="PS00018">
    <property type="entry name" value="EF_HAND_1"/>
    <property type="match status" value="2"/>
</dbReference>
<feature type="transmembrane region" description="Helical" evidence="1">
    <location>
        <begin position="334"/>
        <end position="352"/>
    </location>
</feature>
<feature type="transmembrane region" description="Helical" evidence="1">
    <location>
        <begin position="293"/>
        <end position="314"/>
    </location>
</feature>
<dbReference type="Gene3D" id="1.10.238.10">
    <property type="entry name" value="EF-hand"/>
    <property type="match status" value="1"/>
</dbReference>
<proteinExistence type="predicted"/>
<dbReference type="RefSeq" id="WP_147867134.1">
    <property type="nucleotide sequence ID" value="NZ_CP036264.1"/>
</dbReference>
<evidence type="ECO:0000256" key="1">
    <source>
        <dbReference type="SAM" id="Phobius"/>
    </source>
</evidence>
<protein>
    <submittedName>
        <fullName evidence="2">EF hand</fullName>
    </submittedName>
</protein>
<gene>
    <name evidence="2" type="ORF">Mal15_15020</name>
</gene>
<organism evidence="2 3">
    <name type="scientific">Stieleria maiorica</name>
    <dbReference type="NCBI Taxonomy" id="2795974"/>
    <lineage>
        <taxon>Bacteria</taxon>
        <taxon>Pseudomonadati</taxon>
        <taxon>Planctomycetota</taxon>
        <taxon>Planctomycetia</taxon>
        <taxon>Pirellulales</taxon>
        <taxon>Pirellulaceae</taxon>
        <taxon>Stieleria</taxon>
    </lineage>
</organism>
<dbReference type="InterPro" id="IPR011992">
    <property type="entry name" value="EF-hand-dom_pair"/>
</dbReference>
<dbReference type="KEGG" id="smam:Mal15_15020"/>